<reference evidence="2 3" key="1">
    <citation type="journal article" date="2014" name="Proc. Natl. Acad. Sci. U.S.A.">
        <title>Trajectory and genomic determinants of fungal-pathogen speciation and host adaptation.</title>
        <authorList>
            <person name="Hu X."/>
            <person name="Xiao G."/>
            <person name="Zheng P."/>
            <person name="Shang Y."/>
            <person name="Su Y."/>
            <person name="Zhang X."/>
            <person name="Liu X."/>
            <person name="Zhan S."/>
            <person name="St Leger R.J."/>
            <person name="Wang C."/>
        </authorList>
    </citation>
    <scope>NUCLEOTIDE SEQUENCE [LARGE SCALE GENOMIC DNA]</scope>
    <source>
        <strain evidence="2 3">ARSEF 1941</strain>
    </source>
</reference>
<dbReference type="GeneID" id="63738822"/>
<evidence type="ECO:0000313" key="3">
    <source>
        <dbReference type="Proteomes" id="UP000030816"/>
    </source>
</evidence>
<evidence type="ECO:0000313" key="2">
    <source>
        <dbReference type="EMBL" id="KHN97978.1"/>
    </source>
</evidence>
<keyword evidence="3" id="KW-1185">Reference proteome</keyword>
<dbReference type="AlphaFoldDB" id="A0A0B2WV75"/>
<dbReference type="EMBL" id="AZHE01000009">
    <property type="protein sequence ID" value="KHN97978.1"/>
    <property type="molecule type" value="Genomic_DNA"/>
</dbReference>
<dbReference type="HOGENOM" id="CLU_101421_0_0_1"/>
<dbReference type="STRING" id="1081103.A0A0B2WV75"/>
<proteinExistence type="predicted"/>
<name>A0A0B2WV75_METAS</name>
<gene>
    <name evidence="2" type="ORF">MAM_04367</name>
</gene>
<feature type="signal peptide" evidence="1">
    <location>
        <begin position="1"/>
        <end position="19"/>
    </location>
</feature>
<dbReference type="OrthoDB" id="2251794at2759"/>
<sequence>MKVCAVLAAVAVGATSAAGLEGWSYTGLTELQSKYARRITAQARKEELGAQGCQAAIATALMESTLIMHANSAVPGSLAFHHDRLGYDGDSVGLFQQRASIYTDLGCSMNAACSAHQFFVEMRDVPDWESMDVGTLCQAVQRSQNPERYYEFIDLAASVCAEAGL</sequence>
<evidence type="ECO:0008006" key="4">
    <source>
        <dbReference type="Google" id="ProtNLM"/>
    </source>
</evidence>
<keyword evidence="1" id="KW-0732">Signal</keyword>
<protein>
    <recommendedName>
        <fullName evidence="4">NLP/P60 protein</fullName>
    </recommendedName>
</protein>
<dbReference type="RefSeq" id="XP_040679044.1">
    <property type="nucleotide sequence ID" value="XM_040823165.1"/>
</dbReference>
<feature type="chain" id="PRO_5002078558" description="NLP/P60 protein" evidence="1">
    <location>
        <begin position="20"/>
        <end position="165"/>
    </location>
</feature>
<evidence type="ECO:0000256" key="1">
    <source>
        <dbReference type="SAM" id="SignalP"/>
    </source>
</evidence>
<dbReference type="Proteomes" id="UP000030816">
    <property type="component" value="Unassembled WGS sequence"/>
</dbReference>
<comment type="caution">
    <text evidence="2">The sequence shown here is derived from an EMBL/GenBank/DDBJ whole genome shotgun (WGS) entry which is preliminary data.</text>
</comment>
<accession>A0A0B2WV75</accession>
<organism evidence="2 3">
    <name type="scientific">Metarhizium album (strain ARSEF 1941)</name>
    <dbReference type="NCBI Taxonomy" id="1081103"/>
    <lineage>
        <taxon>Eukaryota</taxon>
        <taxon>Fungi</taxon>
        <taxon>Dikarya</taxon>
        <taxon>Ascomycota</taxon>
        <taxon>Pezizomycotina</taxon>
        <taxon>Sordariomycetes</taxon>
        <taxon>Hypocreomycetidae</taxon>
        <taxon>Hypocreales</taxon>
        <taxon>Clavicipitaceae</taxon>
        <taxon>Metarhizium</taxon>
    </lineage>
</organism>